<dbReference type="SUPFAM" id="SSF57756">
    <property type="entry name" value="Retrovirus zinc finger-like domains"/>
    <property type="match status" value="2"/>
</dbReference>
<dbReference type="InterPro" id="IPR043502">
    <property type="entry name" value="DNA/RNA_pol_sf"/>
</dbReference>
<feature type="region of interest" description="Disordered" evidence="6">
    <location>
        <begin position="223"/>
        <end position="271"/>
    </location>
</feature>
<dbReference type="InterPro" id="IPR025724">
    <property type="entry name" value="GAG-pre-integrase_dom"/>
</dbReference>
<evidence type="ECO:0000256" key="3">
    <source>
        <dbReference type="ARBA" id="ARBA00022750"/>
    </source>
</evidence>
<dbReference type="SMART" id="SM00343">
    <property type="entry name" value="ZnF_C2HC"/>
    <property type="match status" value="2"/>
</dbReference>
<evidence type="ECO:0000313" key="9">
    <source>
        <dbReference type="EMBL" id="KAK8945220.1"/>
    </source>
</evidence>
<gene>
    <name evidence="9" type="ORF">KSP39_PZI007885</name>
</gene>
<evidence type="ECO:0000256" key="2">
    <source>
        <dbReference type="ARBA" id="ARBA00022723"/>
    </source>
</evidence>
<sequence>MGSGENHKELGSMKLPICKKEIFGIWKERVRLFMEASDPRIYITVQEGPFIPMKISVLDANIQTPKTYSEMTKDEIILATMDKRAQNIIVSAIDDSTFQNLIHCKTSKEMWDTLIVYMEGSEEVRLDRKSMLNQEYESFRQGKSDSITECYKKFYRIVNELISYGRVFSTYELNDKFLRSLSKDWDTKICAIREVAKLAEISPPTLFGKLLSYEMQLMVRKEEERNSRGEHREKTVAFNAEATRKNRRKSPSPPKEVEEGSSENSDKSSVSCDSDADFAAFTRQFQRFLKKKQWKSRPSSSQQVDDYYQKRRSSRKEKSRSKPSKATTSKIVCYCCNRPGHVVADCPDKRKESSEKKKTYQKGKKEKSFVAKKDKSLSDQSTSESGSEAEAYIGLYAASEEEEFMQLLDSINEHQCMGLMTRSEEDLCQNQSGSNEVNCPSCTSVCNTSEESATSASSDEDVSGSEGDVYQLIDKYGDLLQALKKSKNLVKSQAQEIDDLRVATTELEKVLDQKLAEIAKLKNITIIQMGTINYTNDQVKSLEDRLRIERDLVASYSKPKSVLPLIDEFVTQKGKAGLGFKGNSRAGRFKRKGKAPIQPLNLSVPIRFGKEKVPSNIYDHEDIQDHIKTNVLKNKGVKASRPTYGHKPYGFKKSVGEVATAPAMNRNASDKDVSRSRYNKFECWCCGKRGHFALDCWYNTSVIKNKSLPVRRGYDNFIKANLNQGPKTYLGSKGKHMTGTKGLLKEYSSVKDGHKVIFGGSEKGVIKGFGNISSNLITITQVAYVKGLKHNLISISQLSDLGYDISFGKDGCHIKRSSDQEIILTGYRKRNVYCLNFECENKASPICLVADDNASHCVKWHKRLAHLNYKTIGQLFSKELVRNGPQVKCIKEGVCSACQKGKQTKTSFQTLENKDSVRCLYLLHMDLFGPMPVHSLGRKVYTLVVVDDYSRFTWVFFLRQKSETPSVLFNFVKQIQNELNSTVVKIRSDHGTEFQSESITNLCIDFGIFQEFSSPRTPQQSGIAERKNRTLIEAGRTLLSDTSLPEYFWAEAVNTACHVINRASITKGHRKTPYEIVKGRKPNLSYFRIFGCKCYILNNGKSYLTKFAAKSQDGIFVGYSTNSKAYRVFNLTTQVVEESVHVVFDETRLINCELSCRSNDSTGISKKMDKLSIAEASKEEGALENEGCCPGGVQEIMEADENQEEQQNEEAGDAQPEGNLPPAIRYLRDHPTDQIIGDPRQGVQTRSRNQSTVLHSSFLSQMEPKKFEEAIQDQHWIDAMQEELNQFRRNKLDESGIIVKNKARLVAKGYRQEEGIDFDQTFAPVARLEAIRMFLAYAAYQDFKVYQMDVKSAFLNGDLKEEVYVEQPSGFVDPLKPDSVYKLRKALYGLKQAPRAWYETLSTFLIENKFSRGKIDKTLFLRESKGKIILVQIYVDDIIFGSTENNLCKKFAKLMQGKFEMSSMGELKFFLGLQVRQTDDGLSISQSKFTKELIKKYGMESSSSMRTPMGTSMPICKDEAGKPVDESLYRGIVGSLLYLTASRPDIMYATCVCARYQACPKESHYSAVKRILRYLKGTPTLGLWYPRNRDFQLTGYSDADFAGCREDRKSTTGTCQFLGGRLISWSSKKQTSVAISTAESEYIAAGSCCAQLLWMQHQLKDYGIQVSRTPLLCDSKSAISIANNPVSHSRTKHIEIKYHFLREHVEKGDISLEFVKTDYQIADVFTKPLDETKFNKFKIELEAINRSKALCVDTLSRFSRLKPCVDSLSFSLLSSFLDTTMAPRIEDNINEGYELVRQAFAEAPPDVQGVITLLSASGLEFLISEPTKIWKKEVHEFFISASVHSTGLKIKSTVQGTKVKINQRSLRKIFQLQVVENEEEVPISKTREALQWCGLDSGLKIGAAFNRKGMNQQGKFLSEVVGKVILCKTGVLFDKIKEGIKKPNMARIMSLYFTGVIPDVMQQLQGSKINHMRRMDMRLFSRWDRVLSKDVPEESRPDTPVQSPTPNQESEQVQEGTQLDSTVVQEVSTPAQMQGEPVSTSAPKVQGELVSTPTPATTNIEVQVQEEAQLNISQDLTAAEVTTQLEFTMEELFPDVDTAADKEGGGPDIEKFIGMDIDQEAAVETQVEDEPVDVEAEQQLPGTDTIHHPQERIHVDTSSETETEEARVAKKRKLVVFKRRSKNYKQALQTTTPQVSPAFDYNKFMVDLQVKLDDQRMALEKYVDENSKSVQFDLAQDIKSIQFQVNLHKTEMTDCFHKGGNAVVYLAKQQEAISTKVDDIALKQSYVLENQIRMNDNLTESHNEIINEVKKIVPGMPADRAKEMEEFDKNFQAAIASVKTAITTSQKEISEKLQKLRPFFKEGVNYLDGQIRFQKEDLRDHVSREAIKGERMLIHAGSEHTKWVTNSIRATLGYPPLCDDAMVAESGIQSNLLEGNQPEVAQVIYPPPDFDLIDQKVQGMYSPPKEVTNIVFGKVDKPEATLKEQQDALLAKKKFREQAVLKPDYEQWSPTSRNIILTAWKAVQDKVHERGKWYNEIEWQKYEARQEAIVQFRRKAKLGRLPSDAKEPSKYFPKPIHYFERQRIKEEAQKKADLKGKKLAEESEAPVTATIQSGKGIMIREPDQS</sequence>
<feature type="region of interest" description="Disordered" evidence="6">
    <location>
        <begin position="1990"/>
        <end position="2019"/>
    </location>
</feature>
<name>A0AAP0G953_9ASPA</name>
<feature type="domain" description="CCHC-type" evidence="7">
    <location>
        <begin position="683"/>
        <end position="696"/>
    </location>
</feature>
<dbReference type="Pfam" id="PF25597">
    <property type="entry name" value="SH3_retrovirus"/>
    <property type="match status" value="1"/>
</dbReference>
<accession>A0AAP0G953</accession>
<dbReference type="Pfam" id="PF14223">
    <property type="entry name" value="Retrotran_gag_2"/>
    <property type="match status" value="1"/>
</dbReference>
<feature type="region of interest" description="Disordered" evidence="6">
    <location>
        <begin position="292"/>
        <end position="324"/>
    </location>
</feature>
<feature type="region of interest" description="Disordered" evidence="6">
    <location>
        <begin position="2595"/>
        <end position="2625"/>
    </location>
</feature>
<feature type="compositionally biased region" description="Polar residues" evidence="6">
    <location>
        <begin position="2000"/>
        <end position="2019"/>
    </location>
</feature>
<dbReference type="SUPFAM" id="SSF53098">
    <property type="entry name" value="Ribonuclease H-like"/>
    <property type="match status" value="1"/>
</dbReference>
<dbReference type="Pfam" id="PF07727">
    <property type="entry name" value="RVT_2"/>
    <property type="match status" value="1"/>
</dbReference>
<dbReference type="InterPro" id="IPR012337">
    <property type="entry name" value="RNaseH-like_sf"/>
</dbReference>
<dbReference type="InterPro" id="IPR036397">
    <property type="entry name" value="RNaseH_sf"/>
</dbReference>
<dbReference type="Proteomes" id="UP001418222">
    <property type="component" value="Unassembled WGS sequence"/>
</dbReference>
<keyword evidence="3" id="KW-0064">Aspartyl protease</keyword>
<feature type="domain" description="CCHC-type" evidence="7">
    <location>
        <begin position="333"/>
        <end position="348"/>
    </location>
</feature>
<feature type="region of interest" description="Disordered" evidence="6">
    <location>
        <begin position="1201"/>
        <end position="1224"/>
    </location>
</feature>
<dbReference type="InterPro" id="IPR054722">
    <property type="entry name" value="PolX-like_BBD"/>
</dbReference>
<feature type="compositionally biased region" description="Basic and acidic residues" evidence="6">
    <location>
        <begin position="366"/>
        <end position="377"/>
    </location>
</feature>
<dbReference type="InterPro" id="IPR001584">
    <property type="entry name" value="Integrase_cat-core"/>
</dbReference>
<dbReference type="PROSITE" id="PS50158">
    <property type="entry name" value="ZF_CCHC"/>
    <property type="match status" value="2"/>
</dbReference>
<dbReference type="GO" id="GO:0004190">
    <property type="term" value="F:aspartic-type endopeptidase activity"/>
    <property type="evidence" value="ECO:0007669"/>
    <property type="project" value="UniProtKB-KW"/>
</dbReference>
<evidence type="ECO:0000259" key="8">
    <source>
        <dbReference type="PROSITE" id="PS50994"/>
    </source>
</evidence>
<feature type="domain" description="Integrase catalytic" evidence="8">
    <location>
        <begin position="914"/>
        <end position="1081"/>
    </location>
</feature>
<dbReference type="InterPro" id="IPR039537">
    <property type="entry name" value="Retrotran_Ty1/copia-like"/>
</dbReference>
<evidence type="ECO:0000256" key="4">
    <source>
        <dbReference type="ARBA" id="ARBA00022801"/>
    </source>
</evidence>
<feature type="region of interest" description="Disordered" evidence="6">
    <location>
        <begin position="346"/>
        <end position="389"/>
    </location>
</feature>
<dbReference type="Pfam" id="PF00665">
    <property type="entry name" value="rve"/>
    <property type="match status" value="1"/>
</dbReference>
<dbReference type="PANTHER" id="PTHR42648:SF32">
    <property type="entry name" value="RIBONUCLEASE H-LIKE DOMAIN, GAG-PRE-INTEGRASE DOMAIN PROTEIN-RELATED"/>
    <property type="match status" value="1"/>
</dbReference>
<dbReference type="GO" id="GO:0015074">
    <property type="term" value="P:DNA integration"/>
    <property type="evidence" value="ECO:0007669"/>
    <property type="project" value="InterPro"/>
</dbReference>
<dbReference type="EMBL" id="JBBWWQ010000006">
    <property type="protein sequence ID" value="KAK8945220.1"/>
    <property type="molecule type" value="Genomic_DNA"/>
</dbReference>
<dbReference type="GO" id="GO:0008270">
    <property type="term" value="F:zinc ion binding"/>
    <property type="evidence" value="ECO:0007669"/>
    <property type="project" value="UniProtKB-KW"/>
</dbReference>
<evidence type="ECO:0008006" key="11">
    <source>
        <dbReference type="Google" id="ProtNLM"/>
    </source>
</evidence>
<keyword evidence="4" id="KW-0378">Hydrolase</keyword>
<feature type="compositionally biased region" description="Acidic residues" evidence="6">
    <location>
        <begin position="1201"/>
        <end position="1212"/>
    </location>
</feature>
<feature type="compositionally biased region" description="Basic and acidic residues" evidence="6">
    <location>
        <begin position="346"/>
        <end position="358"/>
    </location>
</feature>
<dbReference type="InterPro" id="IPR036875">
    <property type="entry name" value="Znf_CCHC_sf"/>
</dbReference>
<evidence type="ECO:0000256" key="1">
    <source>
        <dbReference type="ARBA" id="ARBA00022670"/>
    </source>
</evidence>
<keyword evidence="2" id="KW-0479">Metal-binding</keyword>
<organism evidence="9 10">
    <name type="scientific">Platanthera zijinensis</name>
    <dbReference type="NCBI Taxonomy" id="2320716"/>
    <lineage>
        <taxon>Eukaryota</taxon>
        <taxon>Viridiplantae</taxon>
        <taxon>Streptophyta</taxon>
        <taxon>Embryophyta</taxon>
        <taxon>Tracheophyta</taxon>
        <taxon>Spermatophyta</taxon>
        <taxon>Magnoliopsida</taxon>
        <taxon>Liliopsida</taxon>
        <taxon>Asparagales</taxon>
        <taxon>Orchidaceae</taxon>
        <taxon>Orchidoideae</taxon>
        <taxon>Orchideae</taxon>
        <taxon>Orchidinae</taxon>
        <taxon>Platanthera</taxon>
    </lineage>
</organism>
<dbReference type="Pfam" id="PF13976">
    <property type="entry name" value="gag_pre-integrs"/>
    <property type="match status" value="1"/>
</dbReference>
<protein>
    <recommendedName>
        <fullName evidence="11">Retrovirus-related Pol polyprotein from transposon TNT 1-94</fullName>
    </recommendedName>
</protein>
<evidence type="ECO:0000256" key="6">
    <source>
        <dbReference type="SAM" id="MobiDB-lite"/>
    </source>
</evidence>
<dbReference type="InterPro" id="IPR013103">
    <property type="entry name" value="RVT_2"/>
</dbReference>
<dbReference type="Pfam" id="PF22936">
    <property type="entry name" value="Pol_BBD"/>
    <property type="match status" value="1"/>
</dbReference>
<dbReference type="PROSITE" id="PS50994">
    <property type="entry name" value="INTEGRASE"/>
    <property type="match status" value="1"/>
</dbReference>
<keyword evidence="5" id="KW-0863">Zinc-finger</keyword>
<evidence type="ECO:0000313" key="10">
    <source>
        <dbReference type="Proteomes" id="UP001418222"/>
    </source>
</evidence>
<keyword evidence="5" id="KW-0862">Zinc</keyword>
<proteinExistence type="predicted"/>
<dbReference type="CDD" id="cd09272">
    <property type="entry name" value="RNase_HI_RT_Ty1"/>
    <property type="match status" value="1"/>
</dbReference>
<dbReference type="Gene3D" id="4.10.60.10">
    <property type="entry name" value="Zinc finger, CCHC-type"/>
    <property type="match status" value="1"/>
</dbReference>
<dbReference type="SUPFAM" id="SSF56672">
    <property type="entry name" value="DNA/RNA polymerases"/>
    <property type="match status" value="1"/>
</dbReference>
<feature type="compositionally biased region" description="Basic residues" evidence="6">
    <location>
        <begin position="310"/>
        <end position="323"/>
    </location>
</feature>
<keyword evidence="1" id="KW-0645">Protease</keyword>
<evidence type="ECO:0000259" key="7">
    <source>
        <dbReference type="PROSITE" id="PS50158"/>
    </source>
</evidence>
<reference evidence="9 10" key="1">
    <citation type="journal article" date="2022" name="Nat. Plants">
        <title>Genomes of leafy and leafless Platanthera orchids illuminate the evolution of mycoheterotrophy.</title>
        <authorList>
            <person name="Li M.H."/>
            <person name="Liu K.W."/>
            <person name="Li Z."/>
            <person name="Lu H.C."/>
            <person name="Ye Q.L."/>
            <person name="Zhang D."/>
            <person name="Wang J.Y."/>
            <person name="Li Y.F."/>
            <person name="Zhong Z.M."/>
            <person name="Liu X."/>
            <person name="Yu X."/>
            <person name="Liu D.K."/>
            <person name="Tu X.D."/>
            <person name="Liu B."/>
            <person name="Hao Y."/>
            <person name="Liao X.Y."/>
            <person name="Jiang Y.T."/>
            <person name="Sun W.H."/>
            <person name="Chen J."/>
            <person name="Chen Y.Q."/>
            <person name="Ai Y."/>
            <person name="Zhai J.W."/>
            <person name="Wu S.S."/>
            <person name="Zhou Z."/>
            <person name="Hsiao Y.Y."/>
            <person name="Wu W.L."/>
            <person name="Chen Y.Y."/>
            <person name="Lin Y.F."/>
            <person name="Hsu J.L."/>
            <person name="Li C.Y."/>
            <person name="Wang Z.W."/>
            <person name="Zhao X."/>
            <person name="Zhong W.Y."/>
            <person name="Ma X.K."/>
            <person name="Ma L."/>
            <person name="Huang J."/>
            <person name="Chen G.Z."/>
            <person name="Huang M.Z."/>
            <person name="Huang L."/>
            <person name="Peng D.H."/>
            <person name="Luo Y.B."/>
            <person name="Zou S.Q."/>
            <person name="Chen S.P."/>
            <person name="Lan S."/>
            <person name="Tsai W.C."/>
            <person name="Van de Peer Y."/>
            <person name="Liu Z.J."/>
        </authorList>
    </citation>
    <scope>NUCLEOTIDE SEQUENCE [LARGE SCALE GENOMIC DNA]</scope>
    <source>
        <strain evidence="9">Lor287</strain>
    </source>
</reference>
<dbReference type="GO" id="GO:0003676">
    <property type="term" value="F:nucleic acid binding"/>
    <property type="evidence" value="ECO:0007669"/>
    <property type="project" value="InterPro"/>
</dbReference>
<dbReference type="InterPro" id="IPR001878">
    <property type="entry name" value="Znf_CCHC"/>
</dbReference>
<dbReference type="Gene3D" id="3.30.420.10">
    <property type="entry name" value="Ribonuclease H-like superfamily/Ribonuclease H"/>
    <property type="match status" value="1"/>
</dbReference>
<comment type="caution">
    <text evidence="9">The sequence shown here is derived from an EMBL/GenBank/DDBJ whole genome shotgun (WGS) entry which is preliminary data.</text>
</comment>
<dbReference type="PANTHER" id="PTHR42648">
    <property type="entry name" value="TRANSPOSASE, PUTATIVE-RELATED"/>
    <property type="match status" value="1"/>
</dbReference>
<evidence type="ECO:0000256" key="5">
    <source>
        <dbReference type="PROSITE-ProRule" id="PRU00047"/>
    </source>
</evidence>
<feature type="compositionally biased region" description="Basic and acidic residues" evidence="6">
    <location>
        <begin position="223"/>
        <end position="235"/>
    </location>
</feature>
<keyword evidence="10" id="KW-1185">Reference proteome</keyword>
<dbReference type="InterPro" id="IPR057670">
    <property type="entry name" value="SH3_retrovirus"/>
</dbReference>
<dbReference type="GO" id="GO:0006508">
    <property type="term" value="P:proteolysis"/>
    <property type="evidence" value="ECO:0007669"/>
    <property type="project" value="UniProtKB-KW"/>
</dbReference>